<evidence type="ECO:0000313" key="3">
    <source>
        <dbReference type="Proteomes" id="UP000078390"/>
    </source>
</evidence>
<dbReference type="InterPro" id="IPR002716">
    <property type="entry name" value="PIN_dom"/>
</dbReference>
<dbReference type="InterPro" id="IPR041705">
    <property type="entry name" value="PIN_Sll0205"/>
</dbReference>
<keyword evidence="3" id="KW-1185">Reference proteome</keyword>
<sequence length="154" mass="17755">MVVLDTHVWVWWVHSPEKLTSKQISVIQANENDLIGISAISCWEIAKLVERGRLRLPCTLEEWFDLAFSYPGIEIIPLTPEIAIESTRLPGNFHRDPADQLIVATARVLNCPLVQRPFLKLFQTPQVSHDPLAHFSTNPLALHDIEIGFWRWRR</sequence>
<gene>
    <name evidence="2" type="ORF">TDIS_1663</name>
</gene>
<evidence type="ECO:0000313" key="2">
    <source>
        <dbReference type="EMBL" id="OAQ20308.1"/>
    </source>
</evidence>
<name>A0A179D3V5_9BACT</name>
<dbReference type="EMBL" id="LWLG01000013">
    <property type="protein sequence ID" value="OAQ20308.1"/>
    <property type="molecule type" value="Genomic_DNA"/>
</dbReference>
<evidence type="ECO:0000259" key="1">
    <source>
        <dbReference type="Pfam" id="PF01850"/>
    </source>
</evidence>
<dbReference type="Gene3D" id="3.40.50.1010">
    <property type="entry name" value="5'-nuclease"/>
    <property type="match status" value="1"/>
</dbReference>
<reference evidence="2 3" key="1">
    <citation type="submission" date="2016-04" db="EMBL/GenBank/DDBJ databases">
        <title>Genome analysis of Thermosulfurimonas dismutans, the first thermophilic sulfur-disproportionating bacterium of the phylum Thermodesulfobacteria.</title>
        <authorList>
            <person name="Mardanov A.V."/>
            <person name="Beletsky A.V."/>
            <person name="Kadnikov V.V."/>
            <person name="Slobodkin A.I."/>
            <person name="Ravin N.V."/>
        </authorList>
    </citation>
    <scope>NUCLEOTIDE SEQUENCE [LARGE SCALE GENOMIC DNA]</scope>
    <source>
        <strain evidence="2 3">S95</strain>
    </source>
</reference>
<accession>A0A179D3V5</accession>
<feature type="domain" description="PIN" evidence="1">
    <location>
        <begin position="2"/>
        <end position="114"/>
    </location>
</feature>
<dbReference type="STRING" id="999894.TDIS_1663"/>
<dbReference type="CDD" id="cd09872">
    <property type="entry name" value="PIN_Sll0205-like"/>
    <property type="match status" value="1"/>
</dbReference>
<dbReference type="OrthoDB" id="9798990at2"/>
<proteinExistence type="predicted"/>
<organism evidence="2 3">
    <name type="scientific">Thermosulfurimonas dismutans</name>
    <dbReference type="NCBI Taxonomy" id="999894"/>
    <lineage>
        <taxon>Bacteria</taxon>
        <taxon>Pseudomonadati</taxon>
        <taxon>Thermodesulfobacteriota</taxon>
        <taxon>Thermodesulfobacteria</taxon>
        <taxon>Thermodesulfobacteriales</taxon>
        <taxon>Thermodesulfobacteriaceae</taxon>
        <taxon>Thermosulfurimonas</taxon>
    </lineage>
</organism>
<dbReference type="Proteomes" id="UP000078390">
    <property type="component" value="Unassembled WGS sequence"/>
</dbReference>
<dbReference type="PATRIC" id="fig|999894.6.peg.1659"/>
<dbReference type="AlphaFoldDB" id="A0A179D3V5"/>
<protein>
    <recommendedName>
        <fullName evidence="1">PIN domain-containing protein</fullName>
    </recommendedName>
</protein>
<dbReference type="SUPFAM" id="SSF88723">
    <property type="entry name" value="PIN domain-like"/>
    <property type="match status" value="1"/>
</dbReference>
<comment type="caution">
    <text evidence="2">The sequence shown here is derived from an EMBL/GenBank/DDBJ whole genome shotgun (WGS) entry which is preliminary data.</text>
</comment>
<dbReference type="InterPro" id="IPR029060">
    <property type="entry name" value="PIN-like_dom_sf"/>
</dbReference>
<dbReference type="InterPro" id="IPR052919">
    <property type="entry name" value="TA_system_RNase"/>
</dbReference>
<dbReference type="Pfam" id="PF01850">
    <property type="entry name" value="PIN"/>
    <property type="match status" value="1"/>
</dbReference>
<dbReference type="PANTHER" id="PTHR36173">
    <property type="entry name" value="RIBONUCLEASE VAPC16-RELATED"/>
    <property type="match status" value="1"/>
</dbReference>
<dbReference type="PANTHER" id="PTHR36173:SF1">
    <property type="entry name" value="RIBONUCLEASE VAPC22"/>
    <property type="match status" value="1"/>
</dbReference>